<evidence type="ECO:0000313" key="2">
    <source>
        <dbReference type="Proteomes" id="UP000664521"/>
    </source>
</evidence>
<sequence length="242" mass="27196">MTPPSDHRSRRILELELMHQWATGTYKNFCGESKPDYPIWQVSLPLQGLKHEFLLNGFLSMAALEIALTRERSGDPKYGNAALEYYDTASSTFREEITDITPEKQEIVLDFSLIATVLGLALPQLLKVRGEQPRMVEYMLVHSELLKSVRLITSQHGSQIRRAPILRSQTAFEQLPSHPIDAGTEAAIARLDALNDQRHGRGAESCPVSPATEHAICQKAIRYLEESFARCQEPIHRGHALA</sequence>
<dbReference type="GO" id="GO:0001228">
    <property type="term" value="F:DNA-binding transcription activator activity, RNA polymerase II-specific"/>
    <property type="evidence" value="ECO:0007669"/>
    <property type="project" value="TreeGrafter"/>
</dbReference>
<evidence type="ECO:0000313" key="1">
    <source>
        <dbReference type="EMBL" id="CAF9903954.1"/>
    </source>
</evidence>
<name>A0A8H3I862_9LECA</name>
<reference evidence="1" key="1">
    <citation type="submission" date="2021-03" db="EMBL/GenBank/DDBJ databases">
        <authorList>
            <person name="Tagirdzhanova G."/>
        </authorList>
    </citation>
    <scope>NUCLEOTIDE SEQUENCE</scope>
</reference>
<dbReference type="InterPro" id="IPR053157">
    <property type="entry name" value="Sterol_Uptake_Regulator"/>
</dbReference>
<dbReference type="PANTHER" id="PTHR47784:SF5">
    <property type="entry name" value="STEROL UPTAKE CONTROL PROTEIN 2"/>
    <property type="match status" value="1"/>
</dbReference>
<dbReference type="PANTHER" id="PTHR47784">
    <property type="entry name" value="STEROL UPTAKE CONTROL PROTEIN 2"/>
    <property type="match status" value="1"/>
</dbReference>
<accession>A0A8H3I862</accession>
<dbReference type="OrthoDB" id="5295362at2759"/>
<proteinExistence type="predicted"/>
<keyword evidence="2" id="KW-1185">Reference proteome</keyword>
<dbReference type="EMBL" id="CAJPDS010000002">
    <property type="protein sequence ID" value="CAF9903954.1"/>
    <property type="molecule type" value="Genomic_DNA"/>
</dbReference>
<gene>
    <name evidence="1" type="ORF">HETSPECPRED_003261</name>
</gene>
<comment type="caution">
    <text evidence="1">The sequence shown here is derived from an EMBL/GenBank/DDBJ whole genome shotgun (WGS) entry which is preliminary data.</text>
</comment>
<organism evidence="1 2">
    <name type="scientific">Heterodermia speciosa</name>
    <dbReference type="NCBI Taxonomy" id="116794"/>
    <lineage>
        <taxon>Eukaryota</taxon>
        <taxon>Fungi</taxon>
        <taxon>Dikarya</taxon>
        <taxon>Ascomycota</taxon>
        <taxon>Pezizomycotina</taxon>
        <taxon>Lecanoromycetes</taxon>
        <taxon>OSLEUM clade</taxon>
        <taxon>Lecanoromycetidae</taxon>
        <taxon>Caliciales</taxon>
        <taxon>Physciaceae</taxon>
        <taxon>Heterodermia</taxon>
    </lineage>
</organism>
<dbReference type="Proteomes" id="UP000664521">
    <property type="component" value="Unassembled WGS sequence"/>
</dbReference>
<protein>
    <submittedName>
        <fullName evidence="1">Uncharacterized protein</fullName>
    </submittedName>
</protein>
<dbReference type="AlphaFoldDB" id="A0A8H3I862"/>